<dbReference type="Proteomes" id="UP000319148">
    <property type="component" value="Unassembled WGS sequence"/>
</dbReference>
<dbReference type="InterPro" id="IPR019888">
    <property type="entry name" value="Tscrpt_reg_AsnC-like"/>
</dbReference>
<dbReference type="AlphaFoldDB" id="A0A501PLH3"/>
<dbReference type="PRINTS" id="PR00033">
    <property type="entry name" value="HTHASNC"/>
</dbReference>
<dbReference type="Pfam" id="PF13404">
    <property type="entry name" value="HTH_AsnC-type"/>
    <property type="match status" value="1"/>
</dbReference>
<gene>
    <name evidence="5" type="ORF">FIV46_08215</name>
</gene>
<dbReference type="SUPFAM" id="SSF54909">
    <property type="entry name" value="Dimeric alpha+beta barrel"/>
    <property type="match status" value="1"/>
</dbReference>
<dbReference type="InterPro" id="IPR000485">
    <property type="entry name" value="AsnC-type_HTH_dom"/>
</dbReference>
<accession>A0A501PLH3</accession>
<dbReference type="GO" id="GO:0006355">
    <property type="term" value="P:regulation of DNA-templated transcription"/>
    <property type="evidence" value="ECO:0007669"/>
    <property type="project" value="UniProtKB-ARBA"/>
</dbReference>
<reference evidence="6" key="1">
    <citation type="submission" date="2019-06" db="EMBL/GenBank/DDBJ databases">
        <title>The complete genome of Emcibacter congregatus ZYLT.</title>
        <authorList>
            <person name="Zhao Z."/>
        </authorList>
    </citation>
    <scope>NUCLEOTIDE SEQUENCE [LARGE SCALE GENOMIC DNA]</scope>
    <source>
        <strain evidence="6">MCCC 1A06723</strain>
    </source>
</reference>
<dbReference type="InterPro" id="IPR036388">
    <property type="entry name" value="WH-like_DNA-bd_sf"/>
</dbReference>
<dbReference type="InterPro" id="IPR036390">
    <property type="entry name" value="WH_DNA-bd_sf"/>
</dbReference>
<keyword evidence="2" id="KW-0238">DNA-binding</keyword>
<evidence type="ECO:0000313" key="5">
    <source>
        <dbReference type="EMBL" id="TPD60701.1"/>
    </source>
</evidence>
<keyword evidence="1" id="KW-0805">Transcription regulation</keyword>
<keyword evidence="6" id="KW-1185">Reference proteome</keyword>
<dbReference type="InterPro" id="IPR011991">
    <property type="entry name" value="ArsR-like_HTH"/>
</dbReference>
<evidence type="ECO:0000256" key="1">
    <source>
        <dbReference type="ARBA" id="ARBA00023015"/>
    </source>
</evidence>
<evidence type="ECO:0000256" key="3">
    <source>
        <dbReference type="ARBA" id="ARBA00023163"/>
    </source>
</evidence>
<evidence type="ECO:0000313" key="6">
    <source>
        <dbReference type="Proteomes" id="UP000319148"/>
    </source>
</evidence>
<dbReference type="InterPro" id="IPR019887">
    <property type="entry name" value="Tscrpt_reg_AsnC/Lrp_C"/>
</dbReference>
<dbReference type="GO" id="GO:0005829">
    <property type="term" value="C:cytosol"/>
    <property type="evidence" value="ECO:0007669"/>
    <property type="project" value="TreeGrafter"/>
</dbReference>
<dbReference type="Gene3D" id="3.30.70.920">
    <property type="match status" value="1"/>
</dbReference>
<dbReference type="PANTHER" id="PTHR30154">
    <property type="entry name" value="LEUCINE-RESPONSIVE REGULATORY PROTEIN"/>
    <property type="match status" value="1"/>
</dbReference>
<name>A0A501PLH3_9PROT</name>
<proteinExistence type="predicted"/>
<dbReference type="GO" id="GO:0043200">
    <property type="term" value="P:response to amino acid"/>
    <property type="evidence" value="ECO:0007669"/>
    <property type="project" value="TreeGrafter"/>
</dbReference>
<feature type="domain" description="HTH asnC-type" evidence="4">
    <location>
        <begin position="11"/>
        <end position="71"/>
    </location>
</feature>
<dbReference type="SMART" id="SM00344">
    <property type="entry name" value="HTH_ASNC"/>
    <property type="match status" value="1"/>
</dbReference>
<dbReference type="SUPFAM" id="SSF46785">
    <property type="entry name" value="Winged helix' DNA-binding domain"/>
    <property type="match status" value="1"/>
</dbReference>
<evidence type="ECO:0000256" key="2">
    <source>
        <dbReference type="ARBA" id="ARBA00023125"/>
    </source>
</evidence>
<dbReference type="Gene3D" id="1.10.10.10">
    <property type="entry name" value="Winged helix-like DNA-binding domain superfamily/Winged helix DNA-binding domain"/>
    <property type="match status" value="1"/>
</dbReference>
<evidence type="ECO:0000259" key="4">
    <source>
        <dbReference type="PROSITE" id="PS50956"/>
    </source>
</evidence>
<dbReference type="PROSITE" id="PS50956">
    <property type="entry name" value="HTH_ASNC_2"/>
    <property type="match status" value="1"/>
</dbReference>
<dbReference type="InterPro" id="IPR011008">
    <property type="entry name" value="Dimeric_a/b-barrel"/>
</dbReference>
<comment type="caution">
    <text evidence="5">The sequence shown here is derived from an EMBL/GenBank/DDBJ whole genome shotgun (WGS) entry which is preliminary data.</text>
</comment>
<organism evidence="5 6">
    <name type="scientific">Emcibacter nanhaiensis</name>
    <dbReference type="NCBI Taxonomy" id="1505037"/>
    <lineage>
        <taxon>Bacteria</taxon>
        <taxon>Pseudomonadati</taxon>
        <taxon>Pseudomonadota</taxon>
        <taxon>Alphaproteobacteria</taxon>
        <taxon>Emcibacterales</taxon>
        <taxon>Emcibacteraceae</taxon>
        <taxon>Emcibacter</taxon>
    </lineage>
</organism>
<protein>
    <submittedName>
        <fullName evidence="5">Lrp/AsnC family transcriptional regulator</fullName>
    </submittedName>
</protein>
<dbReference type="PANTHER" id="PTHR30154:SF34">
    <property type="entry name" value="TRANSCRIPTIONAL REGULATOR AZLB"/>
    <property type="match status" value="1"/>
</dbReference>
<sequence length="163" mass="18804">MDSRIMKKREIDDVDRKILEHLSRDARMSNREIASHIGVTEGTVRGRIKQLQKEKIIKITAVMSTPQQASNYIMAYMGIRADLNRLKEVAEQIAEFEFVRFAATMLGRYDILAFVVVSSGNELLDVVNDQVMRVDGVRHVETTLAVQSLKYDYRWGRIVDRED</sequence>
<dbReference type="OrthoDB" id="9809462at2"/>
<dbReference type="EMBL" id="VFIY01000006">
    <property type="protein sequence ID" value="TPD60701.1"/>
    <property type="molecule type" value="Genomic_DNA"/>
</dbReference>
<dbReference type="GO" id="GO:0043565">
    <property type="term" value="F:sequence-specific DNA binding"/>
    <property type="evidence" value="ECO:0007669"/>
    <property type="project" value="InterPro"/>
</dbReference>
<dbReference type="Pfam" id="PF01037">
    <property type="entry name" value="AsnC_trans_reg"/>
    <property type="match status" value="1"/>
</dbReference>
<keyword evidence="3" id="KW-0804">Transcription</keyword>
<dbReference type="CDD" id="cd00090">
    <property type="entry name" value="HTH_ARSR"/>
    <property type="match status" value="1"/>
</dbReference>